<keyword evidence="2 5" id="KW-0238">DNA-binding</keyword>
<comment type="caution">
    <text evidence="5">The sequence shown here is derived from an EMBL/GenBank/DDBJ whole genome shotgun (WGS) entry which is preliminary data.</text>
</comment>
<dbReference type="EMBL" id="JACHFQ010000004">
    <property type="protein sequence ID" value="MBB5225910.1"/>
    <property type="molecule type" value="Genomic_DNA"/>
</dbReference>
<dbReference type="RefSeq" id="WP_184658673.1">
    <property type="nucleotide sequence ID" value="NZ_CP031518.1"/>
</dbReference>
<gene>
    <name evidence="5" type="ORF">HNP76_001278</name>
</gene>
<organism evidence="5 6">
    <name type="scientific">Treponema ruminis</name>
    <dbReference type="NCBI Taxonomy" id="744515"/>
    <lineage>
        <taxon>Bacteria</taxon>
        <taxon>Pseudomonadati</taxon>
        <taxon>Spirochaetota</taxon>
        <taxon>Spirochaetia</taxon>
        <taxon>Spirochaetales</taxon>
        <taxon>Treponemataceae</taxon>
        <taxon>Treponema</taxon>
    </lineage>
</organism>
<dbReference type="PROSITE" id="PS00041">
    <property type="entry name" value="HTH_ARAC_FAMILY_1"/>
    <property type="match status" value="1"/>
</dbReference>
<dbReference type="PANTHER" id="PTHR43280:SF34">
    <property type="entry name" value="ARAC-FAMILY TRANSCRIPTIONAL REGULATOR"/>
    <property type="match status" value="1"/>
</dbReference>
<dbReference type="Gene3D" id="2.60.120.10">
    <property type="entry name" value="Jelly Rolls"/>
    <property type="match status" value="1"/>
</dbReference>
<dbReference type="Pfam" id="PF12833">
    <property type="entry name" value="HTH_18"/>
    <property type="match status" value="1"/>
</dbReference>
<dbReference type="GO" id="GO:0003700">
    <property type="term" value="F:DNA-binding transcription factor activity"/>
    <property type="evidence" value="ECO:0007669"/>
    <property type="project" value="InterPro"/>
</dbReference>
<evidence type="ECO:0000256" key="1">
    <source>
        <dbReference type="ARBA" id="ARBA00023015"/>
    </source>
</evidence>
<evidence type="ECO:0000256" key="2">
    <source>
        <dbReference type="ARBA" id="ARBA00023125"/>
    </source>
</evidence>
<protein>
    <submittedName>
        <fullName evidence="5">AraC-like DNA-binding protein/mannose-6-phosphate isomerase-like protein (Cupin superfamily)</fullName>
    </submittedName>
</protein>
<dbReference type="SMART" id="SM00342">
    <property type="entry name" value="HTH_ARAC"/>
    <property type="match status" value="1"/>
</dbReference>
<evidence type="ECO:0000313" key="5">
    <source>
        <dbReference type="EMBL" id="MBB5225910.1"/>
    </source>
</evidence>
<evidence type="ECO:0000259" key="4">
    <source>
        <dbReference type="PROSITE" id="PS01124"/>
    </source>
</evidence>
<dbReference type="GO" id="GO:0016853">
    <property type="term" value="F:isomerase activity"/>
    <property type="evidence" value="ECO:0007669"/>
    <property type="project" value="UniProtKB-KW"/>
</dbReference>
<dbReference type="Pfam" id="PF02311">
    <property type="entry name" value="AraC_binding"/>
    <property type="match status" value="1"/>
</dbReference>
<dbReference type="InterPro" id="IPR018062">
    <property type="entry name" value="HTH_AraC-typ_CS"/>
</dbReference>
<dbReference type="PANTHER" id="PTHR43280">
    <property type="entry name" value="ARAC-FAMILY TRANSCRIPTIONAL REGULATOR"/>
    <property type="match status" value="1"/>
</dbReference>
<name>A0A7W8G8W0_9SPIR</name>
<dbReference type="PROSITE" id="PS01124">
    <property type="entry name" value="HTH_ARAC_FAMILY_2"/>
    <property type="match status" value="1"/>
</dbReference>
<dbReference type="Proteomes" id="UP000518887">
    <property type="component" value="Unassembled WGS sequence"/>
</dbReference>
<dbReference type="InterPro" id="IPR014710">
    <property type="entry name" value="RmlC-like_jellyroll"/>
</dbReference>
<dbReference type="InterPro" id="IPR018060">
    <property type="entry name" value="HTH_AraC"/>
</dbReference>
<dbReference type="PRINTS" id="PR00032">
    <property type="entry name" value="HTHARAC"/>
</dbReference>
<keyword evidence="3" id="KW-0804">Transcription</keyword>
<dbReference type="SUPFAM" id="SSF46689">
    <property type="entry name" value="Homeodomain-like"/>
    <property type="match status" value="2"/>
</dbReference>
<dbReference type="InterPro" id="IPR009057">
    <property type="entry name" value="Homeodomain-like_sf"/>
</dbReference>
<keyword evidence="6" id="KW-1185">Reference proteome</keyword>
<dbReference type="InterPro" id="IPR011051">
    <property type="entry name" value="RmlC_Cupin_sf"/>
</dbReference>
<reference evidence="5 6" key="1">
    <citation type="submission" date="2020-08" db="EMBL/GenBank/DDBJ databases">
        <title>Genomic Encyclopedia of Type Strains, Phase IV (KMG-IV): sequencing the most valuable type-strain genomes for metagenomic binning, comparative biology and taxonomic classification.</title>
        <authorList>
            <person name="Goeker M."/>
        </authorList>
    </citation>
    <scope>NUCLEOTIDE SEQUENCE [LARGE SCALE GENOMIC DNA]</scope>
    <source>
        <strain evidence="5 6">DSM 103462</strain>
    </source>
</reference>
<evidence type="ECO:0000313" key="6">
    <source>
        <dbReference type="Proteomes" id="UP000518887"/>
    </source>
</evidence>
<evidence type="ECO:0000256" key="3">
    <source>
        <dbReference type="ARBA" id="ARBA00023163"/>
    </source>
</evidence>
<dbReference type="GO" id="GO:0043565">
    <property type="term" value="F:sequence-specific DNA binding"/>
    <property type="evidence" value="ECO:0007669"/>
    <property type="project" value="InterPro"/>
</dbReference>
<sequence length="289" mass="33851">MQEKAIKETKKRGFTNFPYEVYRCRIPETFPFFPLHYHDDFEIVYVLEGTLDAIIHAQRFECSAGDILIIPPQKIHGFFQYKNTPCHYTNIVFSLSLLESPDSEIFKKLLKPYENDQITVPYFHKKETLFNTEIIESVISLFENRHEAVLKPFLVKSDLFRIFHYLQEIVSAGEVKLNNSELYANKLIPVFKYVSENYKNPISVSDAAQLVHFSESHFMNIFKKVSGTSFTNYVKMIRLENARVMLLSSDKSVQQIADECGFEDISYFIRSFKQYIKLSPLKYKKLAVI</sequence>
<dbReference type="SUPFAM" id="SSF51182">
    <property type="entry name" value="RmlC-like cupins"/>
    <property type="match status" value="1"/>
</dbReference>
<keyword evidence="1" id="KW-0805">Transcription regulation</keyword>
<dbReference type="Gene3D" id="1.10.10.60">
    <property type="entry name" value="Homeodomain-like"/>
    <property type="match status" value="2"/>
</dbReference>
<feature type="domain" description="HTH araC/xylS-type" evidence="4">
    <location>
        <begin position="188"/>
        <end position="286"/>
    </location>
</feature>
<accession>A0A7W8G8W0</accession>
<dbReference type="AlphaFoldDB" id="A0A7W8G8W0"/>
<proteinExistence type="predicted"/>
<dbReference type="InterPro" id="IPR020449">
    <property type="entry name" value="Tscrpt_reg_AraC-type_HTH"/>
</dbReference>
<dbReference type="InterPro" id="IPR003313">
    <property type="entry name" value="AraC-bd"/>
</dbReference>
<keyword evidence="5" id="KW-0413">Isomerase</keyword>